<dbReference type="GO" id="GO:0050480">
    <property type="term" value="F:imidazolonepropionase activity"/>
    <property type="evidence" value="ECO:0007669"/>
    <property type="project" value="UniProtKB-UniRule"/>
</dbReference>
<evidence type="ECO:0000256" key="5">
    <source>
        <dbReference type="ARBA" id="ARBA00022833"/>
    </source>
</evidence>
<comment type="pathway">
    <text evidence="7">Amino-acid degradation; L-histidine degradation into L-glutamate; N-formimidoyl-L-glutamate from L-histidine: step 3/3.</text>
</comment>
<feature type="binding site" evidence="7">
    <location>
        <position position="162"/>
    </location>
    <ligand>
        <name>4-imidazolone-5-propanoate</name>
        <dbReference type="ChEBI" id="CHEBI:77893"/>
    </ligand>
</feature>
<dbReference type="NCBIfam" id="TIGR01224">
    <property type="entry name" value="hutI"/>
    <property type="match status" value="1"/>
</dbReference>
<dbReference type="Proteomes" id="UP000295344">
    <property type="component" value="Unassembled WGS sequence"/>
</dbReference>
<dbReference type="Gene3D" id="2.30.40.10">
    <property type="entry name" value="Urease, subunit C, domain 1"/>
    <property type="match status" value="1"/>
</dbReference>
<feature type="binding site" evidence="7">
    <location>
        <position position="135"/>
    </location>
    <ligand>
        <name>N-formimidoyl-L-glutamate</name>
        <dbReference type="ChEBI" id="CHEBI:58928"/>
    </ligand>
</feature>
<keyword evidence="3 7" id="KW-0378">Hydrolase</keyword>
<dbReference type="EMBL" id="SOAM01000002">
    <property type="protein sequence ID" value="TDS77431.1"/>
    <property type="molecule type" value="Genomic_DNA"/>
</dbReference>
<feature type="binding site" evidence="7">
    <location>
        <position position="68"/>
    </location>
    <ligand>
        <name>Zn(2+)</name>
        <dbReference type="ChEBI" id="CHEBI:29105"/>
    </ligand>
</feature>
<organism evidence="9 10">
    <name type="scientific">Amnibacterium kyonggiense</name>
    <dbReference type="NCBI Taxonomy" id="595671"/>
    <lineage>
        <taxon>Bacteria</taxon>
        <taxon>Bacillati</taxon>
        <taxon>Actinomycetota</taxon>
        <taxon>Actinomycetes</taxon>
        <taxon>Micrococcales</taxon>
        <taxon>Microbacteriaceae</taxon>
        <taxon>Amnibacterium</taxon>
    </lineage>
</organism>
<dbReference type="InterPro" id="IPR006680">
    <property type="entry name" value="Amidohydro-rel"/>
</dbReference>
<dbReference type="PANTHER" id="PTHR42752">
    <property type="entry name" value="IMIDAZOLONEPROPIONASE"/>
    <property type="match status" value="1"/>
</dbReference>
<feature type="binding site" evidence="7">
    <location>
        <position position="299"/>
    </location>
    <ligand>
        <name>N-formimidoyl-L-glutamate</name>
        <dbReference type="ChEBI" id="CHEBI:58928"/>
    </ligand>
</feature>
<feature type="binding site" evidence="7">
    <location>
        <position position="301"/>
    </location>
    <ligand>
        <name>N-formimidoyl-L-glutamate</name>
        <dbReference type="ChEBI" id="CHEBI:58928"/>
    </ligand>
</feature>
<accession>A0A4R7FLX9</accession>
<keyword evidence="2 7" id="KW-0479">Metal-binding</keyword>
<reference evidence="9 10" key="1">
    <citation type="submission" date="2019-03" db="EMBL/GenBank/DDBJ databases">
        <title>Genomic Encyclopedia of Archaeal and Bacterial Type Strains, Phase II (KMG-II): from individual species to whole genera.</title>
        <authorList>
            <person name="Goeker M."/>
        </authorList>
    </citation>
    <scope>NUCLEOTIDE SEQUENCE [LARGE SCALE GENOMIC DNA]</scope>
    <source>
        <strain evidence="9 10">DSM 24782</strain>
    </source>
</reference>
<comment type="similarity">
    <text evidence="7">Belongs to the metallo-dependent hydrolases superfamily. HutI family.</text>
</comment>
<dbReference type="GO" id="GO:0019556">
    <property type="term" value="P:L-histidine catabolic process to glutamate and formamide"/>
    <property type="evidence" value="ECO:0007669"/>
    <property type="project" value="UniProtKB-UniRule"/>
</dbReference>
<keyword evidence="5 7" id="KW-0862">Zinc</keyword>
<feature type="binding site" evidence="7">
    <location>
        <position position="226"/>
    </location>
    <ligand>
        <name>4-imidazolone-5-propanoate</name>
        <dbReference type="ChEBI" id="CHEBI:77893"/>
    </ligand>
</feature>
<dbReference type="Pfam" id="PF01979">
    <property type="entry name" value="Amidohydro_1"/>
    <property type="match status" value="1"/>
</dbReference>
<feature type="binding site" evidence="7">
    <location>
        <position position="297"/>
    </location>
    <ligand>
        <name>Fe(3+)</name>
        <dbReference type="ChEBI" id="CHEBI:29034"/>
    </ligand>
</feature>
<feature type="domain" description="Amidohydrolase-related" evidence="8">
    <location>
        <begin position="60"/>
        <end position="365"/>
    </location>
</feature>
<dbReference type="SUPFAM" id="SSF51338">
    <property type="entry name" value="Composite domain of metallo-dependent hydrolases"/>
    <property type="match status" value="1"/>
</dbReference>
<evidence type="ECO:0000256" key="3">
    <source>
        <dbReference type="ARBA" id="ARBA00022801"/>
    </source>
</evidence>
<feature type="binding site" evidence="7">
    <location>
        <position position="223"/>
    </location>
    <ligand>
        <name>Zn(2+)</name>
        <dbReference type="ChEBI" id="CHEBI:29105"/>
    </ligand>
</feature>
<dbReference type="HAMAP" id="MF_00372">
    <property type="entry name" value="HutI"/>
    <property type="match status" value="1"/>
</dbReference>
<evidence type="ECO:0000256" key="7">
    <source>
        <dbReference type="HAMAP-Rule" id="MF_00372"/>
    </source>
</evidence>
<feature type="binding site" evidence="7">
    <location>
        <position position="68"/>
    </location>
    <ligand>
        <name>Fe(3+)</name>
        <dbReference type="ChEBI" id="CHEBI:29034"/>
    </ligand>
</feature>
<keyword evidence="6 7" id="KW-0408">Iron</keyword>
<feature type="binding site" evidence="7">
    <location>
        <position position="77"/>
    </location>
    <ligand>
        <name>4-imidazolone-5-propanoate</name>
        <dbReference type="ChEBI" id="CHEBI:77893"/>
    </ligand>
</feature>
<comment type="catalytic activity">
    <reaction evidence="7">
        <text>4-imidazolone-5-propanoate + H2O = N-formimidoyl-L-glutamate</text>
        <dbReference type="Rhea" id="RHEA:23660"/>
        <dbReference type="ChEBI" id="CHEBI:15377"/>
        <dbReference type="ChEBI" id="CHEBI:58928"/>
        <dbReference type="ChEBI" id="CHEBI:77893"/>
        <dbReference type="EC" id="3.5.2.7"/>
    </reaction>
</comment>
<evidence type="ECO:0000313" key="9">
    <source>
        <dbReference type="EMBL" id="TDS77431.1"/>
    </source>
</evidence>
<feature type="binding site" evidence="7">
    <location>
        <position position="135"/>
    </location>
    <ligand>
        <name>4-imidazolone-5-propanoate</name>
        <dbReference type="ChEBI" id="CHEBI:77893"/>
    </ligand>
</feature>
<evidence type="ECO:0000256" key="6">
    <source>
        <dbReference type="ARBA" id="ARBA00023004"/>
    </source>
</evidence>
<comment type="caution">
    <text evidence="9">The sequence shown here is derived from an EMBL/GenBank/DDBJ whole genome shotgun (WGS) entry which is preliminary data.</text>
</comment>
<dbReference type="Gene3D" id="3.20.20.140">
    <property type="entry name" value="Metal-dependent hydrolases"/>
    <property type="match status" value="1"/>
</dbReference>
<evidence type="ECO:0000256" key="4">
    <source>
        <dbReference type="ARBA" id="ARBA00022808"/>
    </source>
</evidence>
<feature type="binding site" evidence="7">
    <location>
        <position position="223"/>
    </location>
    <ligand>
        <name>Fe(3+)</name>
        <dbReference type="ChEBI" id="CHEBI:29034"/>
    </ligand>
</feature>
<feature type="binding site" evidence="7">
    <location>
        <position position="297"/>
    </location>
    <ligand>
        <name>Zn(2+)</name>
        <dbReference type="ChEBI" id="CHEBI:29105"/>
    </ligand>
</feature>
<evidence type="ECO:0000256" key="2">
    <source>
        <dbReference type="ARBA" id="ARBA00022723"/>
    </source>
</evidence>
<comment type="cofactor">
    <cofactor evidence="7">
        <name>Zn(2+)</name>
        <dbReference type="ChEBI" id="CHEBI:29105"/>
    </cofactor>
    <cofactor evidence="7">
        <name>Fe(3+)</name>
        <dbReference type="ChEBI" id="CHEBI:29034"/>
    </cofactor>
    <text evidence="7">Binds 1 zinc or iron ion per subunit.</text>
</comment>
<dbReference type="EC" id="3.5.2.7" evidence="1 7"/>
<evidence type="ECO:0000313" key="10">
    <source>
        <dbReference type="Proteomes" id="UP000295344"/>
    </source>
</evidence>
<dbReference type="GO" id="GO:0008270">
    <property type="term" value="F:zinc ion binding"/>
    <property type="evidence" value="ECO:0007669"/>
    <property type="project" value="UniProtKB-UniRule"/>
</dbReference>
<comment type="function">
    <text evidence="7">Catalyzes the hydrolytic cleavage of the carbon-nitrogen bond in imidazolone-5-propanoate to yield N-formimidoyl-L-glutamate. It is the third step in the universal histidine degradation pathway.</text>
</comment>
<dbReference type="RefSeq" id="WP_133766504.1">
    <property type="nucleotide sequence ID" value="NZ_BAAARP010000002.1"/>
</dbReference>
<dbReference type="PANTHER" id="PTHR42752:SF1">
    <property type="entry name" value="IMIDAZOLONEPROPIONASE-RELATED"/>
    <property type="match status" value="1"/>
</dbReference>
<evidence type="ECO:0000259" key="8">
    <source>
        <dbReference type="Pfam" id="PF01979"/>
    </source>
</evidence>
<sequence length="383" mass="39132">MSELLTGIAELTTHDGPTPAESTRLTDAAVVVEDGRVAWLGPASTAPAADVRTDLGGRAVLPGWVDCHTHLVFAGDRAAEFAARLDGRPYAAGGIATTVEATRAASDEELRAAAARLRAEALAGGTTTLETKTGYGLDVHAEVRLARIGREVADSVTFLGAHLVPPGVDRRAYLDLVVGPMLDAVRPLVDAIDVFCETGAFTVDEAREVLLAGRAAGLRLRVHGGQLGESGGVALAAELGAASVDHVNHVSAADVDALAGARVTAVLLPAADLSTREPLAPARRLADAGVPLAIATNCNPGSSFTTSMAFCVATAVLQQRLSVAEALWAATRGGAAVLGVDDRGAIRVGGPADLHVLDAPSAAHLAYRPGVPLTHRVLQGARG</sequence>
<proteinExistence type="inferred from homology"/>
<dbReference type="InterPro" id="IPR011059">
    <property type="entry name" value="Metal-dep_hydrolase_composite"/>
</dbReference>
<dbReference type="GO" id="GO:0005506">
    <property type="term" value="F:iron ion binding"/>
    <property type="evidence" value="ECO:0007669"/>
    <property type="project" value="UniProtKB-UniRule"/>
</dbReference>
<feature type="binding site" evidence="7">
    <location>
        <position position="70"/>
    </location>
    <ligand>
        <name>Zn(2+)</name>
        <dbReference type="ChEBI" id="CHEBI:29105"/>
    </ligand>
</feature>
<dbReference type="InterPro" id="IPR032466">
    <property type="entry name" value="Metal_Hydrolase"/>
</dbReference>
<evidence type="ECO:0000256" key="1">
    <source>
        <dbReference type="ARBA" id="ARBA00012864"/>
    </source>
</evidence>
<feature type="binding site" evidence="7">
    <location>
        <position position="302"/>
    </location>
    <ligand>
        <name>4-imidazolone-5-propanoate</name>
        <dbReference type="ChEBI" id="CHEBI:77893"/>
    </ligand>
</feature>
<keyword evidence="4 7" id="KW-0369">Histidine metabolism</keyword>
<dbReference type="GO" id="GO:0005737">
    <property type="term" value="C:cytoplasm"/>
    <property type="evidence" value="ECO:0007669"/>
    <property type="project" value="UniProtKB-SubCell"/>
</dbReference>
<keyword evidence="7" id="KW-0963">Cytoplasm</keyword>
<protein>
    <recommendedName>
        <fullName evidence="1 7">Imidazolonepropionase</fullName>
        <ecNumber evidence="1 7">3.5.2.7</ecNumber>
    </recommendedName>
    <alternativeName>
        <fullName evidence="7">Imidazolone-5-propionate hydrolase</fullName>
    </alternativeName>
</protein>
<gene>
    <name evidence="7" type="primary">hutI</name>
    <name evidence="9" type="ORF">CLV52_2377</name>
</gene>
<dbReference type="InterPro" id="IPR005920">
    <property type="entry name" value="HutI"/>
</dbReference>
<comment type="subcellular location">
    <subcellularLocation>
        <location evidence="7">Cytoplasm</location>
    </subcellularLocation>
</comment>
<dbReference type="GO" id="GO:0019557">
    <property type="term" value="P:L-histidine catabolic process to glutamate and formate"/>
    <property type="evidence" value="ECO:0007669"/>
    <property type="project" value="UniProtKB-UniPathway"/>
</dbReference>
<dbReference type="SUPFAM" id="SSF51556">
    <property type="entry name" value="Metallo-dependent hydrolases"/>
    <property type="match status" value="1"/>
</dbReference>
<name>A0A4R7FLX9_9MICO</name>
<feature type="binding site" evidence="7">
    <location>
        <position position="70"/>
    </location>
    <ligand>
        <name>Fe(3+)</name>
        <dbReference type="ChEBI" id="CHEBI:29034"/>
    </ligand>
</feature>
<dbReference type="OrthoDB" id="9776455at2"/>
<dbReference type="AlphaFoldDB" id="A0A4R7FLX9"/>
<dbReference type="UniPathway" id="UPA00379">
    <property type="reaction ID" value="UER00551"/>
</dbReference>
<keyword evidence="10" id="KW-1185">Reference proteome</keyword>